<name>A0A3M9MWQ1_9BACT</name>
<organism evidence="1 2">
    <name type="scientific">Rufibacter latericius</name>
    <dbReference type="NCBI Taxonomy" id="2487040"/>
    <lineage>
        <taxon>Bacteria</taxon>
        <taxon>Pseudomonadati</taxon>
        <taxon>Bacteroidota</taxon>
        <taxon>Cytophagia</taxon>
        <taxon>Cytophagales</taxon>
        <taxon>Hymenobacteraceae</taxon>
        <taxon>Rufibacter</taxon>
    </lineage>
</organism>
<sequence>MVPFEGGRGMIHALHLRLKNYIRGLRQIALQKVKNGQKELAGFKGVFSKTAPKQDGKLLCVLSR</sequence>
<proteinExistence type="predicted"/>
<dbReference type="EMBL" id="RJJD01000003">
    <property type="protein sequence ID" value="RNI29313.1"/>
    <property type="molecule type" value="Genomic_DNA"/>
</dbReference>
<dbReference type="Proteomes" id="UP000272117">
    <property type="component" value="Unassembled WGS sequence"/>
</dbReference>
<accession>A0A3M9MWQ1</accession>
<reference evidence="1 2" key="1">
    <citation type="submission" date="2018-11" db="EMBL/GenBank/DDBJ databases">
        <title>Rufibacter latericius sp. nov., isolated from water in Baiyang Lake.</title>
        <authorList>
            <person name="Yang Y."/>
        </authorList>
    </citation>
    <scope>NUCLEOTIDE SEQUENCE [LARGE SCALE GENOMIC DNA]</scope>
    <source>
        <strain evidence="1 2">R-22-1c-1</strain>
    </source>
</reference>
<gene>
    <name evidence="1" type="ORF">EFB08_07800</name>
</gene>
<evidence type="ECO:0000313" key="1">
    <source>
        <dbReference type="EMBL" id="RNI29313.1"/>
    </source>
</evidence>
<protein>
    <submittedName>
        <fullName evidence="1">Uncharacterized protein</fullName>
    </submittedName>
</protein>
<keyword evidence="2" id="KW-1185">Reference proteome</keyword>
<dbReference type="AlphaFoldDB" id="A0A3M9MWQ1"/>
<comment type="caution">
    <text evidence="1">The sequence shown here is derived from an EMBL/GenBank/DDBJ whole genome shotgun (WGS) entry which is preliminary data.</text>
</comment>
<evidence type="ECO:0000313" key="2">
    <source>
        <dbReference type="Proteomes" id="UP000272117"/>
    </source>
</evidence>